<gene>
    <name evidence="2" type="ORF">RFI_34428</name>
</gene>
<reference evidence="2 3" key="1">
    <citation type="journal article" date="2013" name="Curr. Biol.">
        <title>The Genome of the Foraminiferan Reticulomyxa filosa.</title>
        <authorList>
            <person name="Glockner G."/>
            <person name="Hulsmann N."/>
            <person name="Schleicher M."/>
            <person name="Noegel A.A."/>
            <person name="Eichinger L."/>
            <person name="Gallinger C."/>
            <person name="Pawlowski J."/>
            <person name="Sierra R."/>
            <person name="Euteneuer U."/>
            <person name="Pillet L."/>
            <person name="Moustafa A."/>
            <person name="Platzer M."/>
            <person name="Groth M."/>
            <person name="Szafranski K."/>
            <person name="Schliwa M."/>
        </authorList>
    </citation>
    <scope>NUCLEOTIDE SEQUENCE [LARGE SCALE GENOMIC DNA]</scope>
</reference>
<organism evidence="2 3">
    <name type="scientific">Reticulomyxa filosa</name>
    <dbReference type="NCBI Taxonomy" id="46433"/>
    <lineage>
        <taxon>Eukaryota</taxon>
        <taxon>Sar</taxon>
        <taxon>Rhizaria</taxon>
        <taxon>Retaria</taxon>
        <taxon>Foraminifera</taxon>
        <taxon>Monothalamids</taxon>
        <taxon>Reticulomyxidae</taxon>
        <taxon>Reticulomyxa</taxon>
    </lineage>
</organism>
<keyword evidence="3" id="KW-1185">Reference proteome</keyword>
<proteinExistence type="predicted"/>
<feature type="compositionally biased region" description="Basic and acidic residues" evidence="1">
    <location>
        <begin position="97"/>
        <end position="110"/>
    </location>
</feature>
<name>X6LQH0_RETFI</name>
<feature type="region of interest" description="Disordered" evidence="1">
    <location>
        <begin position="148"/>
        <end position="172"/>
    </location>
</feature>
<feature type="region of interest" description="Disordered" evidence="1">
    <location>
        <begin position="90"/>
        <end position="119"/>
    </location>
</feature>
<dbReference type="AlphaFoldDB" id="X6LQH0"/>
<dbReference type="Proteomes" id="UP000023152">
    <property type="component" value="Unassembled WGS sequence"/>
</dbReference>
<accession>X6LQH0</accession>
<evidence type="ECO:0000313" key="3">
    <source>
        <dbReference type="Proteomes" id="UP000023152"/>
    </source>
</evidence>
<evidence type="ECO:0000256" key="1">
    <source>
        <dbReference type="SAM" id="MobiDB-lite"/>
    </source>
</evidence>
<protein>
    <submittedName>
        <fullName evidence="2">Uncharacterized protein</fullName>
    </submittedName>
</protein>
<dbReference type="EMBL" id="ASPP01034440">
    <property type="protein sequence ID" value="ETO02985.1"/>
    <property type="molecule type" value="Genomic_DNA"/>
</dbReference>
<evidence type="ECO:0000313" key="2">
    <source>
        <dbReference type="EMBL" id="ETO02985.1"/>
    </source>
</evidence>
<sequence length="235" mass="27564">MEQKENENNTKKINTNGMVTLSKSEDVMKILQDKDLQNVYTIAQAVLFDKNKSRPKSYFKQCQNCFKLNHVAKECPSILNVFLQKKASHSQSIQIKKKPDNKANHNEPNNRRRKRTKQTYNTRAVIQINDTNQEMKSTYQILTHEHPTAGAEHPNSKNQKHSKNGNKIQPMRMDASNNMDKFEKVVKGLPEMNRIEFRQYKRAAMQLKRKLKQNRRDVGVHNHQVILKKRKNITN</sequence>
<comment type="caution">
    <text evidence="2">The sequence shown here is derived from an EMBL/GenBank/DDBJ whole genome shotgun (WGS) entry which is preliminary data.</text>
</comment>